<gene>
    <name evidence="1" type="ORF">ALEPTO_LOCUS11497</name>
</gene>
<sequence length="195" mass="22729">MNNKDDAYNCEPKFRPCNIKSLIKFSEDGYESETLYPNNEMNKSDQGFPKNYNNLIEQESENLEDNKFETKLRPWNYKNLANKEVKLARPILTKVGTRKPTGELVLTDLSNIDYNDPIEGWRYAYVSNHNPRKEIMMSIACHPYQGKIVRIDGCTLANKPVDLEKLAKFEEFLNEEFMNAVVTDVFLEVNREDIC</sequence>
<evidence type="ECO:0000313" key="2">
    <source>
        <dbReference type="Proteomes" id="UP000789508"/>
    </source>
</evidence>
<reference evidence="1" key="1">
    <citation type="submission" date="2021-06" db="EMBL/GenBank/DDBJ databases">
        <authorList>
            <person name="Kallberg Y."/>
            <person name="Tangrot J."/>
            <person name="Rosling A."/>
        </authorList>
    </citation>
    <scope>NUCLEOTIDE SEQUENCE</scope>
    <source>
        <strain evidence="1">FL130A</strain>
    </source>
</reference>
<dbReference type="AlphaFoldDB" id="A0A9N9N2N9"/>
<dbReference type="OrthoDB" id="10354899at2759"/>
<keyword evidence="2" id="KW-1185">Reference proteome</keyword>
<dbReference type="EMBL" id="CAJVPS010018897">
    <property type="protein sequence ID" value="CAG8699043.1"/>
    <property type="molecule type" value="Genomic_DNA"/>
</dbReference>
<proteinExistence type="predicted"/>
<name>A0A9N9N2N9_9GLOM</name>
<comment type="caution">
    <text evidence="1">The sequence shown here is derived from an EMBL/GenBank/DDBJ whole genome shotgun (WGS) entry which is preliminary data.</text>
</comment>
<organism evidence="1 2">
    <name type="scientific">Ambispora leptoticha</name>
    <dbReference type="NCBI Taxonomy" id="144679"/>
    <lineage>
        <taxon>Eukaryota</taxon>
        <taxon>Fungi</taxon>
        <taxon>Fungi incertae sedis</taxon>
        <taxon>Mucoromycota</taxon>
        <taxon>Glomeromycotina</taxon>
        <taxon>Glomeromycetes</taxon>
        <taxon>Archaeosporales</taxon>
        <taxon>Ambisporaceae</taxon>
        <taxon>Ambispora</taxon>
    </lineage>
</organism>
<accession>A0A9N9N2N9</accession>
<evidence type="ECO:0000313" key="1">
    <source>
        <dbReference type="EMBL" id="CAG8699043.1"/>
    </source>
</evidence>
<protein>
    <submittedName>
        <fullName evidence="1">11948_t:CDS:1</fullName>
    </submittedName>
</protein>
<dbReference type="Proteomes" id="UP000789508">
    <property type="component" value="Unassembled WGS sequence"/>
</dbReference>